<feature type="domain" description="HTH marR-type" evidence="2">
    <location>
        <begin position="16"/>
        <end position="148"/>
    </location>
</feature>
<dbReference type="InterPro" id="IPR000835">
    <property type="entry name" value="HTH_MarR-typ"/>
</dbReference>
<dbReference type="Pfam" id="PF01047">
    <property type="entry name" value="MarR"/>
    <property type="match status" value="1"/>
</dbReference>
<comment type="caution">
    <text evidence="3">The sequence shown here is derived from an EMBL/GenBank/DDBJ whole genome shotgun (WGS) entry which is preliminary data.</text>
</comment>
<organism evidence="3 4">
    <name type="scientific">Herbiconiux moechotypicola</name>
    <dbReference type="NCBI Taxonomy" id="637393"/>
    <lineage>
        <taxon>Bacteria</taxon>
        <taxon>Bacillati</taxon>
        <taxon>Actinomycetota</taxon>
        <taxon>Actinomycetes</taxon>
        <taxon>Micrococcales</taxon>
        <taxon>Microbacteriaceae</taxon>
        <taxon>Herbiconiux</taxon>
    </lineage>
</organism>
<dbReference type="InterPro" id="IPR036390">
    <property type="entry name" value="WH_DNA-bd_sf"/>
</dbReference>
<gene>
    <name evidence="3" type="ORF">GCM10009851_16290</name>
</gene>
<reference evidence="3 4" key="1">
    <citation type="journal article" date="2019" name="Int. J. Syst. Evol. Microbiol.">
        <title>The Global Catalogue of Microorganisms (GCM) 10K type strain sequencing project: providing services to taxonomists for standard genome sequencing and annotation.</title>
        <authorList>
            <consortium name="The Broad Institute Genomics Platform"/>
            <consortium name="The Broad Institute Genome Sequencing Center for Infectious Disease"/>
            <person name="Wu L."/>
            <person name="Ma J."/>
        </authorList>
    </citation>
    <scope>NUCLEOTIDE SEQUENCE [LARGE SCALE GENOMIC DNA]</scope>
    <source>
        <strain evidence="3 4">JCM 16117</strain>
    </source>
</reference>
<dbReference type="EMBL" id="BAAAQY010000004">
    <property type="protein sequence ID" value="GAA2232005.1"/>
    <property type="molecule type" value="Genomic_DNA"/>
</dbReference>
<proteinExistence type="predicted"/>
<sequence length="152" mass="16492">MGDERDAGGTTDAGDGTDLETELRVATLRLARRLRQEKADDELSDGQLSVLAYLDRNGPTSPAILSSFEHVSPPAMNRTLNALEALGYLGRSPSPDDGRMVVVTLADAGRTVVLETRRRREAWLGTRLTGLDDADREVLARAATIIRAMMEA</sequence>
<keyword evidence="4" id="KW-1185">Reference proteome</keyword>
<dbReference type="Proteomes" id="UP001500929">
    <property type="component" value="Unassembled WGS sequence"/>
</dbReference>
<protein>
    <submittedName>
        <fullName evidence="3">MarR family transcriptional regulator</fullName>
    </submittedName>
</protein>
<name>A0ABN3DIG3_9MICO</name>
<accession>A0ABN3DIG3</accession>
<dbReference type="RefSeq" id="WP_259479124.1">
    <property type="nucleotide sequence ID" value="NZ_BAAAQY010000004.1"/>
</dbReference>
<dbReference type="PROSITE" id="PS50995">
    <property type="entry name" value="HTH_MARR_2"/>
    <property type="match status" value="1"/>
</dbReference>
<evidence type="ECO:0000313" key="3">
    <source>
        <dbReference type="EMBL" id="GAA2232005.1"/>
    </source>
</evidence>
<dbReference type="Gene3D" id="1.10.10.10">
    <property type="entry name" value="Winged helix-like DNA-binding domain superfamily/Winged helix DNA-binding domain"/>
    <property type="match status" value="1"/>
</dbReference>
<dbReference type="InterPro" id="IPR036388">
    <property type="entry name" value="WH-like_DNA-bd_sf"/>
</dbReference>
<feature type="region of interest" description="Disordered" evidence="1">
    <location>
        <begin position="1"/>
        <end position="21"/>
    </location>
</feature>
<dbReference type="PANTHER" id="PTHR39515">
    <property type="entry name" value="CONSERVED PROTEIN"/>
    <property type="match status" value="1"/>
</dbReference>
<dbReference type="SMART" id="SM00347">
    <property type="entry name" value="HTH_MARR"/>
    <property type="match status" value="1"/>
</dbReference>
<dbReference type="InterPro" id="IPR052526">
    <property type="entry name" value="HTH-type_Bedaq_tolerance"/>
</dbReference>
<dbReference type="PANTHER" id="PTHR39515:SF2">
    <property type="entry name" value="HTH-TYPE TRANSCRIPTIONAL REGULATOR RV0880"/>
    <property type="match status" value="1"/>
</dbReference>
<evidence type="ECO:0000259" key="2">
    <source>
        <dbReference type="PROSITE" id="PS50995"/>
    </source>
</evidence>
<evidence type="ECO:0000313" key="4">
    <source>
        <dbReference type="Proteomes" id="UP001500929"/>
    </source>
</evidence>
<evidence type="ECO:0000256" key="1">
    <source>
        <dbReference type="SAM" id="MobiDB-lite"/>
    </source>
</evidence>
<dbReference type="SUPFAM" id="SSF46785">
    <property type="entry name" value="Winged helix' DNA-binding domain"/>
    <property type="match status" value="1"/>
</dbReference>